<evidence type="ECO:0000313" key="9">
    <source>
        <dbReference type="EMBL" id="VVJ20809.1"/>
    </source>
</evidence>
<dbReference type="RefSeq" id="WP_155545858.1">
    <property type="nucleotide sequence ID" value="NZ_CABVGP010000002.1"/>
</dbReference>
<evidence type="ECO:0000259" key="7">
    <source>
        <dbReference type="Pfam" id="PF02770"/>
    </source>
</evidence>
<dbReference type="CDD" id="cd00567">
    <property type="entry name" value="ACAD"/>
    <property type="match status" value="1"/>
</dbReference>
<dbReference type="InterPro" id="IPR006089">
    <property type="entry name" value="Acyl-CoA_DH_CS"/>
</dbReference>
<dbReference type="Gene3D" id="1.20.140.10">
    <property type="entry name" value="Butyryl-CoA Dehydrogenase, subunit A, domain 3"/>
    <property type="match status" value="1"/>
</dbReference>
<dbReference type="SUPFAM" id="SSF47203">
    <property type="entry name" value="Acyl-CoA dehydrogenase C-terminal domain-like"/>
    <property type="match status" value="1"/>
</dbReference>
<dbReference type="GO" id="GO:0050660">
    <property type="term" value="F:flavin adenine dinucleotide binding"/>
    <property type="evidence" value="ECO:0007669"/>
    <property type="project" value="InterPro"/>
</dbReference>
<dbReference type="GO" id="GO:0003995">
    <property type="term" value="F:acyl-CoA dehydrogenase activity"/>
    <property type="evidence" value="ECO:0007669"/>
    <property type="project" value="InterPro"/>
</dbReference>
<dbReference type="InterPro" id="IPR006091">
    <property type="entry name" value="Acyl-CoA_Oxase/DH_mid-dom"/>
</dbReference>
<keyword evidence="10" id="KW-1185">Reference proteome</keyword>
<comment type="similarity">
    <text evidence="2 5">Belongs to the acyl-CoA dehydrogenase family.</text>
</comment>
<evidence type="ECO:0000256" key="4">
    <source>
        <dbReference type="ARBA" id="ARBA00022827"/>
    </source>
</evidence>
<dbReference type="PROSITE" id="PS00072">
    <property type="entry name" value="ACYL_COA_DH_1"/>
    <property type="match status" value="1"/>
</dbReference>
<sequence length="376" mass="39748">MEFGWTADQRQRYDRTVADTRAAFPAAPEYVFSREKWALLGKFGVLGASVPAKHGGGGLTALDTARVFEAAGRGCPDTGLVFGAAAHLFACTMPIVDFAGDSLRDRLLPGLAAGDLIAGNAMTEPEAGSDVGALRTTATPVDGGFVLDGVKSFVSNGPVADVLVTYAVTDPAAGHWGITAFALDAHSPGITFGEPFAKLGMEGCVAAEVTFTGCFVPADAVLGEPGQGSAIFQHSMGWERACLFALYLGVQDRLIERCLEHVRGRRQFGKRLAEFQSVSNRIVEMKLRAESARLLLYRACWALDQGEDATLFAALSKLAVSEGMVASATDAIQLFGSRGYLRERGIEAALRDAIGGTIFSGASDVQRQLVAMELGM</sequence>
<gene>
    <name evidence="9" type="ORF">AA23TX_05830</name>
</gene>
<dbReference type="Proteomes" id="UP000399805">
    <property type="component" value="Unassembled WGS sequence"/>
</dbReference>
<keyword evidence="3 5" id="KW-0285">Flavoprotein</keyword>
<dbReference type="InterPro" id="IPR037069">
    <property type="entry name" value="AcylCoA_DH/ox_N_sf"/>
</dbReference>
<protein>
    <recommendedName>
        <fullName evidence="11">Acyl-CoA dehydrogenase</fullName>
    </recommendedName>
</protein>
<evidence type="ECO:0000259" key="6">
    <source>
        <dbReference type="Pfam" id="PF00441"/>
    </source>
</evidence>
<dbReference type="SUPFAM" id="SSF56645">
    <property type="entry name" value="Acyl-CoA dehydrogenase NM domain-like"/>
    <property type="match status" value="1"/>
</dbReference>
<accession>A0A6I8M081</accession>
<dbReference type="Gene3D" id="2.40.110.10">
    <property type="entry name" value="Butyryl-CoA Dehydrogenase, subunit A, domain 2"/>
    <property type="match status" value="1"/>
</dbReference>
<dbReference type="InterPro" id="IPR009100">
    <property type="entry name" value="AcylCoA_DH/oxidase_NM_dom_sf"/>
</dbReference>
<dbReference type="InterPro" id="IPR036250">
    <property type="entry name" value="AcylCo_DH-like_C"/>
</dbReference>
<evidence type="ECO:0008006" key="11">
    <source>
        <dbReference type="Google" id="ProtNLM"/>
    </source>
</evidence>
<organism evidence="9 10">
    <name type="scientific">Amycolatopsis camponoti</name>
    <dbReference type="NCBI Taxonomy" id="2606593"/>
    <lineage>
        <taxon>Bacteria</taxon>
        <taxon>Bacillati</taxon>
        <taxon>Actinomycetota</taxon>
        <taxon>Actinomycetes</taxon>
        <taxon>Pseudonocardiales</taxon>
        <taxon>Pseudonocardiaceae</taxon>
        <taxon>Amycolatopsis</taxon>
    </lineage>
</organism>
<dbReference type="Pfam" id="PF02771">
    <property type="entry name" value="Acyl-CoA_dh_N"/>
    <property type="match status" value="1"/>
</dbReference>
<dbReference type="InterPro" id="IPR046373">
    <property type="entry name" value="Acyl-CoA_Oxase/DH_mid-dom_sf"/>
</dbReference>
<evidence type="ECO:0000256" key="2">
    <source>
        <dbReference type="ARBA" id="ARBA00009347"/>
    </source>
</evidence>
<feature type="domain" description="Acyl-CoA dehydrogenase/oxidase C-terminal" evidence="6">
    <location>
        <begin position="226"/>
        <end position="374"/>
    </location>
</feature>
<dbReference type="EMBL" id="CABVGP010000002">
    <property type="protein sequence ID" value="VVJ20809.1"/>
    <property type="molecule type" value="Genomic_DNA"/>
</dbReference>
<feature type="domain" description="Acyl-CoA dehydrogenase/oxidase N-terminal" evidence="8">
    <location>
        <begin position="31"/>
        <end position="115"/>
    </location>
</feature>
<dbReference type="PANTHER" id="PTHR43884">
    <property type="entry name" value="ACYL-COA DEHYDROGENASE"/>
    <property type="match status" value="1"/>
</dbReference>
<dbReference type="Pfam" id="PF02770">
    <property type="entry name" value="Acyl-CoA_dh_M"/>
    <property type="match status" value="1"/>
</dbReference>
<comment type="cofactor">
    <cofactor evidence="1 5">
        <name>FAD</name>
        <dbReference type="ChEBI" id="CHEBI:57692"/>
    </cofactor>
</comment>
<evidence type="ECO:0000259" key="8">
    <source>
        <dbReference type="Pfam" id="PF02771"/>
    </source>
</evidence>
<evidence type="ECO:0000313" key="10">
    <source>
        <dbReference type="Proteomes" id="UP000399805"/>
    </source>
</evidence>
<dbReference type="PANTHER" id="PTHR43884:SF12">
    <property type="entry name" value="ISOVALERYL-COA DEHYDROGENASE, MITOCHONDRIAL-RELATED"/>
    <property type="match status" value="1"/>
</dbReference>
<evidence type="ECO:0000256" key="5">
    <source>
        <dbReference type="RuleBase" id="RU362125"/>
    </source>
</evidence>
<evidence type="ECO:0000256" key="1">
    <source>
        <dbReference type="ARBA" id="ARBA00001974"/>
    </source>
</evidence>
<proteinExistence type="inferred from homology"/>
<dbReference type="Gene3D" id="1.10.540.10">
    <property type="entry name" value="Acyl-CoA dehydrogenase/oxidase, N-terminal domain"/>
    <property type="match status" value="1"/>
</dbReference>
<dbReference type="PIRSF" id="PIRSF016578">
    <property type="entry name" value="HsaA"/>
    <property type="match status" value="1"/>
</dbReference>
<dbReference type="InterPro" id="IPR009075">
    <property type="entry name" value="AcylCo_DH/oxidase_C"/>
</dbReference>
<keyword evidence="5" id="KW-0560">Oxidoreductase</keyword>
<name>A0A6I8M081_9PSEU</name>
<keyword evidence="4 5" id="KW-0274">FAD</keyword>
<dbReference type="InterPro" id="IPR013786">
    <property type="entry name" value="AcylCoA_DH/ox_N"/>
</dbReference>
<dbReference type="AlphaFoldDB" id="A0A6I8M081"/>
<feature type="domain" description="Acyl-CoA oxidase/dehydrogenase middle" evidence="7">
    <location>
        <begin position="121"/>
        <end position="213"/>
    </location>
</feature>
<evidence type="ECO:0000256" key="3">
    <source>
        <dbReference type="ARBA" id="ARBA00022630"/>
    </source>
</evidence>
<dbReference type="Pfam" id="PF00441">
    <property type="entry name" value="Acyl-CoA_dh_1"/>
    <property type="match status" value="1"/>
</dbReference>
<reference evidence="9 10" key="1">
    <citation type="submission" date="2019-09" db="EMBL/GenBank/DDBJ databases">
        <authorList>
            <person name="Leyn A S."/>
        </authorList>
    </citation>
    <scope>NUCLEOTIDE SEQUENCE [LARGE SCALE GENOMIC DNA]</scope>
    <source>
        <strain evidence="9">AA231_1</strain>
    </source>
</reference>